<evidence type="ECO:0000313" key="1">
    <source>
        <dbReference type="EMBL" id="GIX94814.1"/>
    </source>
</evidence>
<reference evidence="1 2" key="1">
    <citation type="submission" date="2021-06" db="EMBL/GenBank/DDBJ databases">
        <title>Caerostris darwini draft genome.</title>
        <authorList>
            <person name="Kono N."/>
            <person name="Arakawa K."/>
        </authorList>
    </citation>
    <scope>NUCLEOTIDE SEQUENCE [LARGE SCALE GENOMIC DNA]</scope>
</reference>
<sequence length="117" mass="12923">MEKGVTDFVNSVNEAFFLFQIAMEKSYFVSPNDMKMGLSIVKTARGSELNSMGTPLALQTMGEGHSTKLTNLLTVQMSLLSRDGHQQVAVVLSDEISSLDGFIRYLAHSSGYFTRLH</sequence>
<organism evidence="1 2">
    <name type="scientific">Caerostris darwini</name>
    <dbReference type="NCBI Taxonomy" id="1538125"/>
    <lineage>
        <taxon>Eukaryota</taxon>
        <taxon>Metazoa</taxon>
        <taxon>Ecdysozoa</taxon>
        <taxon>Arthropoda</taxon>
        <taxon>Chelicerata</taxon>
        <taxon>Arachnida</taxon>
        <taxon>Araneae</taxon>
        <taxon>Araneomorphae</taxon>
        <taxon>Entelegynae</taxon>
        <taxon>Araneoidea</taxon>
        <taxon>Araneidae</taxon>
        <taxon>Caerostris</taxon>
    </lineage>
</organism>
<gene>
    <name evidence="1" type="ORF">CDAR_211961</name>
</gene>
<proteinExistence type="predicted"/>
<name>A0AAV4PFW9_9ARAC</name>
<keyword evidence="2" id="KW-1185">Reference proteome</keyword>
<evidence type="ECO:0000313" key="2">
    <source>
        <dbReference type="Proteomes" id="UP001054837"/>
    </source>
</evidence>
<accession>A0AAV4PFW9</accession>
<protein>
    <submittedName>
        <fullName evidence="1">Uncharacterized protein</fullName>
    </submittedName>
</protein>
<comment type="caution">
    <text evidence="1">The sequence shown here is derived from an EMBL/GenBank/DDBJ whole genome shotgun (WGS) entry which is preliminary data.</text>
</comment>
<dbReference type="Proteomes" id="UP001054837">
    <property type="component" value="Unassembled WGS sequence"/>
</dbReference>
<dbReference type="AlphaFoldDB" id="A0AAV4PFW9"/>
<dbReference type="EMBL" id="BPLQ01002657">
    <property type="protein sequence ID" value="GIX94814.1"/>
    <property type="molecule type" value="Genomic_DNA"/>
</dbReference>